<dbReference type="GO" id="GO:0016323">
    <property type="term" value="C:basolateral plasma membrane"/>
    <property type="evidence" value="ECO:0007669"/>
    <property type="project" value="UniProtKB-SubCell"/>
</dbReference>
<comment type="catalytic activity">
    <reaction evidence="21">
        <text>L-tyrosyl-[protein] + ATP = O-phospho-L-tyrosyl-[protein] + ADP + H(+)</text>
        <dbReference type="Rhea" id="RHEA:10596"/>
        <dbReference type="Rhea" id="RHEA-COMP:10136"/>
        <dbReference type="Rhea" id="RHEA-COMP:20101"/>
        <dbReference type="ChEBI" id="CHEBI:15378"/>
        <dbReference type="ChEBI" id="CHEBI:30616"/>
        <dbReference type="ChEBI" id="CHEBI:46858"/>
        <dbReference type="ChEBI" id="CHEBI:61978"/>
        <dbReference type="ChEBI" id="CHEBI:456216"/>
        <dbReference type="EC" id="2.7.12.1"/>
    </reaction>
</comment>
<dbReference type="GO" id="GO:0044344">
    <property type="term" value="P:cellular response to fibroblast growth factor stimulus"/>
    <property type="evidence" value="ECO:0007669"/>
    <property type="project" value="TreeGrafter"/>
</dbReference>
<evidence type="ECO:0000256" key="9">
    <source>
        <dbReference type="ARBA" id="ARBA00022679"/>
    </source>
</evidence>
<dbReference type="InterPro" id="IPR000719">
    <property type="entry name" value="Prot_kinase_dom"/>
</dbReference>
<name>A0A8C4X143_EPTBU</name>
<dbReference type="AlphaFoldDB" id="A0A8C4X143"/>
<evidence type="ECO:0000256" key="4">
    <source>
        <dbReference type="ARBA" id="ARBA00004496"/>
    </source>
</evidence>
<evidence type="ECO:0000256" key="6">
    <source>
        <dbReference type="ARBA" id="ARBA00022475"/>
    </source>
</evidence>
<keyword evidence="25" id="KW-1185">Reference proteome</keyword>
<keyword evidence="14" id="KW-0472">Membrane</keyword>
<dbReference type="PANTHER" id="PTHR46392">
    <property type="entry name" value="DUAL SERINE/THREONINE AND TYROSINE PROTEIN KINASE"/>
    <property type="match status" value="1"/>
</dbReference>
<dbReference type="PANTHER" id="PTHR46392:SF1">
    <property type="entry name" value="DUAL SERINE_THREONINE AND TYROSINE PROTEIN KINASE"/>
    <property type="match status" value="1"/>
</dbReference>
<keyword evidence="12 22" id="KW-0067">ATP-binding</keyword>
<dbReference type="GO" id="GO:0004712">
    <property type="term" value="F:protein serine/threonine/tyrosine kinase activity"/>
    <property type="evidence" value="ECO:0007669"/>
    <property type="project" value="UniProtKB-EC"/>
</dbReference>
<evidence type="ECO:0000256" key="19">
    <source>
        <dbReference type="ARBA" id="ARBA00049003"/>
    </source>
</evidence>
<evidence type="ECO:0000256" key="21">
    <source>
        <dbReference type="ARBA" id="ARBA00051680"/>
    </source>
</evidence>
<dbReference type="GO" id="GO:0005737">
    <property type="term" value="C:cytoplasm"/>
    <property type="evidence" value="ECO:0007669"/>
    <property type="project" value="UniProtKB-SubCell"/>
</dbReference>
<evidence type="ECO:0000256" key="12">
    <source>
        <dbReference type="ARBA" id="ARBA00022840"/>
    </source>
</evidence>
<dbReference type="SMART" id="SM00220">
    <property type="entry name" value="S_TKc"/>
    <property type="match status" value="1"/>
</dbReference>
<proteinExistence type="predicted"/>
<dbReference type="PROSITE" id="PS50011">
    <property type="entry name" value="PROTEIN_KINASE_DOM"/>
    <property type="match status" value="1"/>
</dbReference>
<keyword evidence="7" id="KW-0963">Cytoplasm</keyword>
<dbReference type="InterPro" id="IPR051302">
    <property type="entry name" value="Dual_SerThr-Tyr_Kinase"/>
</dbReference>
<reference evidence="24" key="1">
    <citation type="submission" date="2025-08" db="UniProtKB">
        <authorList>
            <consortium name="Ensembl"/>
        </authorList>
    </citation>
    <scope>IDENTIFICATION</scope>
</reference>
<dbReference type="GO" id="GO:0016324">
    <property type="term" value="C:apical plasma membrane"/>
    <property type="evidence" value="ECO:0007669"/>
    <property type="project" value="UniProtKB-SubCell"/>
</dbReference>
<comment type="subcellular location">
    <subcellularLocation>
        <location evidence="2">Apical cell membrane</location>
    </subcellularLocation>
    <subcellularLocation>
        <location evidence="1">Basolateral cell membrane</location>
    </subcellularLocation>
    <subcellularLocation>
        <location evidence="3">Cell junction</location>
    </subcellularLocation>
    <subcellularLocation>
        <location evidence="4">Cytoplasm</location>
    </subcellularLocation>
</comment>
<evidence type="ECO:0000256" key="8">
    <source>
        <dbReference type="ARBA" id="ARBA00022527"/>
    </source>
</evidence>
<dbReference type="Ensembl" id="ENSEBUT00000026321.1">
    <property type="protein sequence ID" value="ENSEBUP00000025745.1"/>
    <property type="gene ID" value="ENSEBUG00000015860.1"/>
</dbReference>
<keyword evidence="11" id="KW-0418">Kinase</keyword>
<dbReference type="GO" id="GO:0004674">
    <property type="term" value="F:protein serine/threonine kinase activity"/>
    <property type="evidence" value="ECO:0007669"/>
    <property type="project" value="UniProtKB-KW"/>
</dbReference>
<comment type="catalytic activity">
    <reaction evidence="20">
        <text>L-threonyl-[protein] + ATP = O-phospho-L-threonyl-[protein] + ADP + H(+)</text>
        <dbReference type="Rhea" id="RHEA:46608"/>
        <dbReference type="Rhea" id="RHEA-COMP:11060"/>
        <dbReference type="Rhea" id="RHEA-COMP:11605"/>
        <dbReference type="ChEBI" id="CHEBI:15378"/>
        <dbReference type="ChEBI" id="CHEBI:30013"/>
        <dbReference type="ChEBI" id="CHEBI:30616"/>
        <dbReference type="ChEBI" id="CHEBI:61977"/>
        <dbReference type="ChEBI" id="CHEBI:456216"/>
        <dbReference type="EC" id="2.7.12.1"/>
    </reaction>
</comment>
<dbReference type="Proteomes" id="UP000694388">
    <property type="component" value="Unplaced"/>
</dbReference>
<evidence type="ECO:0000256" key="1">
    <source>
        <dbReference type="ARBA" id="ARBA00004187"/>
    </source>
</evidence>
<dbReference type="GO" id="GO:0045743">
    <property type="term" value="P:positive regulation of fibroblast growth factor receptor signaling pathway"/>
    <property type="evidence" value="ECO:0007669"/>
    <property type="project" value="TreeGrafter"/>
</dbReference>
<dbReference type="FunFam" id="1.10.510.10:FF:000244">
    <property type="entry name" value="Dual serine/threonine and tyrosine protein kinase"/>
    <property type="match status" value="1"/>
</dbReference>
<feature type="binding site" evidence="22">
    <location>
        <position position="737"/>
    </location>
    <ligand>
        <name>ATP</name>
        <dbReference type="ChEBI" id="CHEBI:30616"/>
    </ligand>
</feature>
<evidence type="ECO:0000256" key="10">
    <source>
        <dbReference type="ARBA" id="ARBA00022741"/>
    </source>
</evidence>
<sequence>MAVNQSGKSSVGQGRVPFGTTSDQPLHNCEVLLVPWPSFHSFIHPSIPPSSRARGRVYMFVWAGGSKVMATEKCSEPPHSASTLSKDLAKSFRVFERNRKMLQTNVKETVAYFAELQHCDQHEAAQSSLATFPQHELEYLNAVATHSPCLVLASSLLHVQLCLLEAVLGENPLSWDGVDDHERKCPVHWRSCKLRHAVSRRSSLVLPGQYELVQAAQISPCQGQGASIAALRLPDTNTDAALQQAELELALPHPLLKEVSVLLAPSFSVQSLGSLLEDCRRSHIPLLVYAIDGAVLSENDIRILQELGSKTSDPVFFLCLDGNSTTPCADQLEMNRIDTKDQIMNRLHSQLIDLGFIEENERSSTGPGMKPQASVTWQASQLALFVRQFLQAHLVEATGVVSGVHARGLDLFISHAFDMARDLQITPRRLEYAQAKEAELYQSLLEIASQKQEEIRDMIVLTMERMRSEMLQAAAEMELTDIAAMNGDCLRARDVQSYSRKIQDMVLARLKQAVAKQLISSVDYLRESFVGTLARCLESLERSGGEPAVEHPASAHLRQILNAAYHVEVTFHSGSSAAFLLWEQIKKLWQSLTWNAPPALTPEWKRKVAQDTIESLNASKLARNICSQFQTRVNYAHEAFATSLHQGISKSYVQIWTKLGGQLEMKHSGRLERTEGMWMKVRKDHAPRLACLSLESRSLRDLLLHGMPRLGHELGRGQYGVVYACDSWAGHATCALKSVIPPDEKHWNDLALEFHYTRSLPRHDRLVALHGSVIDHTYGGGTNIAVLLIMERLHRDLYTAIKTGMLLSARLQVALDVVEGLRFLHGQGLVHRDIKLKNVLLDKTNRAKITDLGFCKPEAMMSGSIVGTPIHMAPELFTGKYDNSVDVYAFGILFWYICAGSVRLPEAFEKCGTKDQLWNNVRKGTRPERLASFDDECWRLMEVCWNGEPSLRPLLGIVEPQLLSIAERLCSIT</sequence>
<evidence type="ECO:0000256" key="22">
    <source>
        <dbReference type="PROSITE-ProRule" id="PRU10141"/>
    </source>
</evidence>
<accession>A0A8C4X143</accession>
<keyword evidence="6" id="KW-1003">Cell membrane</keyword>
<evidence type="ECO:0000256" key="18">
    <source>
        <dbReference type="ARBA" id="ARBA00042638"/>
    </source>
</evidence>
<evidence type="ECO:0000256" key="7">
    <source>
        <dbReference type="ARBA" id="ARBA00022490"/>
    </source>
</evidence>
<evidence type="ECO:0000256" key="14">
    <source>
        <dbReference type="ARBA" id="ARBA00023136"/>
    </source>
</evidence>
<evidence type="ECO:0000313" key="24">
    <source>
        <dbReference type="Ensembl" id="ENSEBUP00000025745.1"/>
    </source>
</evidence>
<evidence type="ECO:0000256" key="13">
    <source>
        <dbReference type="ARBA" id="ARBA00022949"/>
    </source>
</evidence>
<dbReference type="CDD" id="cd13975">
    <property type="entry name" value="PKc_Dusty"/>
    <property type="match status" value="1"/>
</dbReference>
<dbReference type="InterPro" id="IPR008271">
    <property type="entry name" value="Ser/Thr_kinase_AS"/>
</dbReference>
<keyword evidence="13" id="KW-0965">Cell junction</keyword>
<evidence type="ECO:0000256" key="15">
    <source>
        <dbReference type="ARBA" id="ARBA00023137"/>
    </source>
</evidence>
<evidence type="ECO:0000259" key="23">
    <source>
        <dbReference type="PROSITE" id="PS50011"/>
    </source>
</evidence>
<evidence type="ECO:0000313" key="25">
    <source>
        <dbReference type="Proteomes" id="UP000694388"/>
    </source>
</evidence>
<feature type="domain" description="Protein kinase" evidence="23">
    <location>
        <begin position="708"/>
        <end position="962"/>
    </location>
</feature>
<reference evidence="24" key="2">
    <citation type="submission" date="2025-09" db="UniProtKB">
        <authorList>
            <consortium name="Ensembl"/>
        </authorList>
    </citation>
    <scope>IDENTIFICATION</scope>
</reference>
<keyword evidence="10 22" id="KW-0547">Nucleotide-binding</keyword>
<evidence type="ECO:0000256" key="2">
    <source>
        <dbReference type="ARBA" id="ARBA00004221"/>
    </source>
</evidence>
<dbReference type="GO" id="GO:0004713">
    <property type="term" value="F:protein tyrosine kinase activity"/>
    <property type="evidence" value="ECO:0007669"/>
    <property type="project" value="UniProtKB-KW"/>
</dbReference>
<dbReference type="GO" id="GO:0043066">
    <property type="term" value="P:negative regulation of apoptotic process"/>
    <property type="evidence" value="ECO:0007669"/>
    <property type="project" value="TreeGrafter"/>
</dbReference>
<dbReference type="InterPro" id="IPR017441">
    <property type="entry name" value="Protein_kinase_ATP_BS"/>
</dbReference>
<dbReference type="GO" id="GO:0005524">
    <property type="term" value="F:ATP binding"/>
    <property type="evidence" value="ECO:0007669"/>
    <property type="project" value="UniProtKB-UniRule"/>
</dbReference>
<dbReference type="PROSITE" id="PS00107">
    <property type="entry name" value="PROTEIN_KINASE_ATP"/>
    <property type="match status" value="1"/>
</dbReference>
<evidence type="ECO:0000256" key="20">
    <source>
        <dbReference type="ARBA" id="ARBA00049308"/>
    </source>
</evidence>
<dbReference type="GO" id="GO:0070374">
    <property type="term" value="P:positive regulation of ERK1 and ERK2 cascade"/>
    <property type="evidence" value="ECO:0007669"/>
    <property type="project" value="TreeGrafter"/>
</dbReference>
<dbReference type="InterPro" id="IPR011009">
    <property type="entry name" value="Kinase-like_dom_sf"/>
</dbReference>
<dbReference type="Pfam" id="PF00069">
    <property type="entry name" value="Pkinase"/>
    <property type="match status" value="1"/>
</dbReference>
<dbReference type="PROSITE" id="PS00108">
    <property type="entry name" value="PROTEIN_KINASE_ST"/>
    <property type="match status" value="1"/>
</dbReference>
<evidence type="ECO:0000256" key="11">
    <source>
        <dbReference type="ARBA" id="ARBA00022777"/>
    </source>
</evidence>
<evidence type="ECO:0000256" key="17">
    <source>
        <dbReference type="ARBA" id="ARBA00041268"/>
    </source>
</evidence>
<dbReference type="GeneTree" id="ENSGT00840000129948"/>
<dbReference type="EC" id="2.7.12.1" evidence="5"/>
<evidence type="ECO:0000256" key="3">
    <source>
        <dbReference type="ARBA" id="ARBA00004282"/>
    </source>
</evidence>
<evidence type="ECO:0000256" key="5">
    <source>
        <dbReference type="ARBA" id="ARBA00013203"/>
    </source>
</evidence>
<keyword evidence="8" id="KW-0723">Serine/threonine-protein kinase</keyword>
<dbReference type="GO" id="GO:0070161">
    <property type="term" value="C:anchoring junction"/>
    <property type="evidence" value="ECO:0007669"/>
    <property type="project" value="UniProtKB-SubCell"/>
</dbReference>
<comment type="catalytic activity">
    <reaction evidence="19">
        <text>L-seryl-[protein] + ATP = O-phospho-L-seryl-[protein] + ADP + H(+)</text>
        <dbReference type="Rhea" id="RHEA:17989"/>
        <dbReference type="Rhea" id="RHEA-COMP:9863"/>
        <dbReference type="Rhea" id="RHEA-COMP:11604"/>
        <dbReference type="ChEBI" id="CHEBI:15378"/>
        <dbReference type="ChEBI" id="CHEBI:29999"/>
        <dbReference type="ChEBI" id="CHEBI:30616"/>
        <dbReference type="ChEBI" id="CHEBI:83421"/>
        <dbReference type="ChEBI" id="CHEBI:456216"/>
        <dbReference type="EC" id="2.7.12.1"/>
    </reaction>
</comment>
<dbReference type="Gene3D" id="1.10.510.10">
    <property type="entry name" value="Transferase(Phosphotransferase) domain 1"/>
    <property type="match status" value="1"/>
</dbReference>
<keyword evidence="9" id="KW-0808">Transferase</keyword>
<protein>
    <recommendedName>
        <fullName evidence="16">Dual serine/threonine and tyrosine protein kinase</fullName>
        <ecNumber evidence="5">2.7.12.1</ecNumber>
    </recommendedName>
    <alternativeName>
        <fullName evidence="18">Dusty protein kinase</fullName>
    </alternativeName>
    <alternativeName>
        <fullName evidence="17">Receptor-interacting serine/threonine-protein kinase 5</fullName>
    </alternativeName>
</protein>
<organism evidence="24 25">
    <name type="scientific">Eptatretus burgeri</name>
    <name type="common">Inshore hagfish</name>
    <dbReference type="NCBI Taxonomy" id="7764"/>
    <lineage>
        <taxon>Eukaryota</taxon>
        <taxon>Metazoa</taxon>
        <taxon>Chordata</taxon>
        <taxon>Craniata</taxon>
        <taxon>Vertebrata</taxon>
        <taxon>Cyclostomata</taxon>
        <taxon>Myxini</taxon>
        <taxon>Myxiniformes</taxon>
        <taxon>Myxinidae</taxon>
        <taxon>Eptatretinae</taxon>
        <taxon>Eptatretus</taxon>
    </lineage>
</organism>
<evidence type="ECO:0000256" key="16">
    <source>
        <dbReference type="ARBA" id="ARBA00040421"/>
    </source>
</evidence>
<dbReference type="SUPFAM" id="SSF56112">
    <property type="entry name" value="Protein kinase-like (PK-like)"/>
    <property type="match status" value="1"/>
</dbReference>
<keyword evidence="15" id="KW-0829">Tyrosine-protein kinase</keyword>